<accession>X1GH27</accession>
<name>X1GH27_9ZZZZ</name>
<reference evidence="3" key="1">
    <citation type="journal article" date="2014" name="Front. Microbiol.">
        <title>High frequency of phylogenetically diverse reductive dehalogenase-homologous genes in deep subseafloor sedimentary metagenomes.</title>
        <authorList>
            <person name="Kawai M."/>
            <person name="Futagami T."/>
            <person name="Toyoda A."/>
            <person name="Takaki Y."/>
            <person name="Nishi S."/>
            <person name="Hori S."/>
            <person name="Arai W."/>
            <person name="Tsubouchi T."/>
            <person name="Morono Y."/>
            <person name="Uchiyama I."/>
            <person name="Ito T."/>
            <person name="Fujiyama A."/>
            <person name="Inagaki F."/>
            <person name="Takami H."/>
        </authorList>
    </citation>
    <scope>NUCLEOTIDE SEQUENCE</scope>
    <source>
        <strain evidence="3">Expedition CK06-06</strain>
    </source>
</reference>
<feature type="domain" description="NAD-dependent epimerase/dehydratase" evidence="2">
    <location>
        <begin position="5"/>
        <end position="108"/>
    </location>
</feature>
<organism evidence="3">
    <name type="scientific">marine sediment metagenome</name>
    <dbReference type="NCBI Taxonomy" id="412755"/>
    <lineage>
        <taxon>unclassified sequences</taxon>
        <taxon>metagenomes</taxon>
        <taxon>ecological metagenomes</taxon>
    </lineage>
</organism>
<dbReference type="AlphaFoldDB" id="X1GH27"/>
<dbReference type="Pfam" id="PF01370">
    <property type="entry name" value="Epimerase"/>
    <property type="match status" value="1"/>
</dbReference>
<evidence type="ECO:0000259" key="2">
    <source>
        <dbReference type="Pfam" id="PF01370"/>
    </source>
</evidence>
<evidence type="ECO:0000313" key="3">
    <source>
        <dbReference type="EMBL" id="GAH56462.1"/>
    </source>
</evidence>
<dbReference type="InterPro" id="IPR036291">
    <property type="entry name" value="NAD(P)-bd_dom_sf"/>
</dbReference>
<evidence type="ECO:0000256" key="1">
    <source>
        <dbReference type="ARBA" id="ARBA00007637"/>
    </source>
</evidence>
<dbReference type="PANTHER" id="PTHR43000">
    <property type="entry name" value="DTDP-D-GLUCOSE 4,6-DEHYDRATASE-RELATED"/>
    <property type="match status" value="1"/>
</dbReference>
<gene>
    <name evidence="3" type="ORF">S03H2_32508</name>
</gene>
<proteinExistence type="inferred from homology"/>
<dbReference type="SUPFAM" id="SSF51735">
    <property type="entry name" value="NAD(P)-binding Rossmann-fold domains"/>
    <property type="match status" value="1"/>
</dbReference>
<feature type="non-terminal residue" evidence="3">
    <location>
        <position position="1"/>
    </location>
</feature>
<dbReference type="InterPro" id="IPR001509">
    <property type="entry name" value="Epimerase_deHydtase"/>
</dbReference>
<comment type="similarity">
    <text evidence="1">Belongs to the NAD(P)-dependent epimerase/dehydratase family.</text>
</comment>
<dbReference type="Gene3D" id="3.90.25.10">
    <property type="entry name" value="UDP-galactose 4-epimerase, domain 1"/>
    <property type="match status" value="1"/>
</dbReference>
<protein>
    <recommendedName>
        <fullName evidence="2">NAD-dependent epimerase/dehydratase domain-containing protein</fullName>
    </recommendedName>
</protein>
<sequence>PVDETMRPGKQRGIYGLTKWMAEEFIEYYHGRYGLKAIIVRIFMCYGPGEIPNPFRSAISRFIGRALKNEEIIVHEGSERSWCYEDDIVKGIYAAAMYESSFDIFNIGIDEPWSMEAVAEEIIELTNSESIIRIEPIPLGITPVKAGNFAKAKWLLGWEAKIPFREGIKRTVEWNIERRKDMKLKGEITTI</sequence>
<dbReference type="Gene3D" id="3.40.50.720">
    <property type="entry name" value="NAD(P)-binding Rossmann-like Domain"/>
    <property type="match status" value="1"/>
</dbReference>
<comment type="caution">
    <text evidence="3">The sequence shown here is derived from an EMBL/GenBank/DDBJ whole genome shotgun (WGS) entry which is preliminary data.</text>
</comment>
<dbReference type="EMBL" id="BARU01019755">
    <property type="protein sequence ID" value="GAH56462.1"/>
    <property type="molecule type" value="Genomic_DNA"/>
</dbReference>